<evidence type="ECO:0000313" key="4">
    <source>
        <dbReference type="EMBL" id="CCJ54300.1"/>
    </source>
</evidence>
<dbReference type="InterPro" id="IPR036291">
    <property type="entry name" value="NAD(P)-bd_dom_sf"/>
</dbReference>
<accession>A0A0C6P4C4</accession>
<dbReference type="GeneID" id="56480266"/>
<evidence type="ECO:0000256" key="2">
    <source>
        <dbReference type="ARBA" id="ARBA00007637"/>
    </source>
</evidence>
<comment type="pathway">
    <text evidence="1">Bacterial outer membrane biogenesis; LPS O-antigen biosynthesis.</text>
</comment>
<dbReference type="OrthoDB" id="9801056at2"/>
<name>A0A0C6P4C4_BORBO</name>
<evidence type="ECO:0000256" key="1">
    <source>
        <dbReference type="ARBA" id="ARBA00005125"/>
    </source>
</evidence>
<protein>
    <submittedName>
        <fullName evidence="4">Putative NAD dependent epimerase/dehydratase</fullName>
    </submittedName>
</protein>
<evidence type="ECO:0000313" key="5">
    <source>
        <dbReference type="Proteomes" id="UP000007564"/>
    </source>
</evidence>
<sequence length="335" mass="36087">MNILVTGGAGFVGLNIVERLLKAGMSVVSYGSEAPPPQVMDYLGALGGRFEAVQGDVRDGARLRAVFAQHGITDVVHGAAITAGLERERAQPHAVIEVNLLGTLEVLAAAASCGIRRVVQLGTGSVYGARCRTDGLLDPDQDPPVPDSLYGVTKYAAERLACRYRAQHGLDVVVARLGVVFGRWEHDTGVRDTLSIPYQILGQARAGGTAALARQLPDDWVYAPDVAQAVHKLLLARELGRPVYQIGTGGRWSAQQWCELVRARFPGFEYRFVDTPEQVNVGRQTPTPRAPFSIAALRDEVGYRPEYDAAAALDDYLAWLALGLYATGRNPAQQG</sequence>
<dbReference type="InterPro" id="IPR001509">
    <property type="entry name" value="Epimerase_deHydtase"/>
</dbReference>
<proteinExistence type="inferred from homology"/>
<dbReference type="Gene3D" id="3.40.50.720">
    <property type="entry name" value="NAD(P)-binding Rossmann-like Domain"/>
    <property type="match status" value="1"/>
</dbReference>
<dbReference type="RefSeq" id="WP_003808814.1">
    <property type="nucleotide sequence ID" value="NC_019382.1"/>
</dbReference>
<comment type="similarity">
    <text evidence="2">Belongs to the NAD(P)-dependent epimerase/dehydratase family.</text>
</comment>
<dbReference type="SUPFAM" id="SSF51735">
    <property type="entry name" value="NAD(P)-binding Rossmann-fold domains"/>
    <property type="match status" value="1"/>
</dbReference>
<dbReference type="EMBL" id="HE965806">
    <property type="protein sequence ID" value="CCJ54300.1"/>
    <property type="molecule type" value="Genomic_DNA"/>
</dbReference>
<reference evidence="4 5" key="1">
    <citation type="journal article" date="2012" name="BMC Genomics">
        <title>Comparative genomics of the classical Bordetella subspecies: the evolution and exchange of virulence-associated diversity amongst closely related pathogens.</title>
        <authorList>
            <person name="Park J."/>
            <person name="Zhang Y."/>
            <person name="Buboltz A.M."/>
            <person name="Zhang X."/>
            <person name="Schuster S.C."/>
            <person name="Ahuja U."/>
            <person name="Liu M."/>
            <person name="Miller J.F."/>
            <person name="Sebaihia M."/>
            <person name="Bentley S.D."/>
            <person name="Parkhill J."/>
            <person name="Harvill E.T."/>
        </authorList>
    </citation>
    <scope>NUCLEOTIDE SEQUENCE [LARGE SCALE GENOMIC DNA]</scope>
    <source>
        <strain evidence="4 5">253</strain>
    </source>
</reference>
<dbReference type="KEGG" id="bbh:BN112_2383"/>
<feature type="domain" description="NAD-dependent epimerase/dehydratase" evidence="3">
    <location>
        <begin position="3"/>
        <end position="247"/>
    </location>
</feature>
<organism evidence="4 5">
    <name type="scientific">Bordetella bronchiseptica 253</name>
    <dbReference type="NCBI Taxonomy" id="568707"/>
    <lineage>
        <taxon>Bacteria</taxon>
        <taxon>Pseudomonadati</taxon>
        <taxon>Pseudomonadota</taxon>
        <taxon>Betaproteobacteria</taxon>
        <taxon>Burkholderiales</taxon>
        <taxon>Alcaligenaceae</taxon>
        <taxon>Bordetella</taxon>
    </lineage>
</organism>
<dbReference type="Proteomes" id="UP000007564">
    <property type="component" value="Chromosome"/>
</dbReference>
<dbReference type="PANTHER" id="PTHR43000">
    <property type="entry name" value="DTDP-D-GLUCOSE 4,6-DEHYDRATASE-RELATED"/>
    <property type="match status" value="1"/>
</dbReference>
<dbReference type="AlphaFoldDB" id="A0A0C6P4C4"/>
<gene>
    <name evidence="4" type="ORF">BN112_2383</name>
</gene>
<evidence type="ECO:0000259" key="3">
    <source>
        <dbReference type="Pfam" id="PF01370"/>
    </source>
</evidence>
<dbReference type="HOGENOM" id="CLU_007383_1_7_4"/>
<dbReference type="Pfam" id="PF01370">
    <property type="entry name" value="Epimerase"/>
    <property type="match status" value="1"/>
</dbReference>